<keyword evidence="3" id="KW-1185">Reference proteome</keyword>
<dbReference type="Pfam" id="PF09361">
    <property type="entry name" value="Phasin_2"/>
    <property type="match status" value="1"/>
</dbReference>
<accession>A0ABW0PZE3</accession>
<proteinExistence type="predicted"/>
<reference evidence="3" key="1">
    <citation type="journal article" date="2019" name="Int. J. Syst. Evol. Microbiol.">
        <title>The Global Catalogue of Microorganisms (GCM) 10K type strain sequencing project: providing services to taxonomists for standard genome sequencing and annotation.</title>
        <authorList>
            <consortium name="The Broad Institute Genomics Platform"/>
            <consortium name="The Broad Institute Genome Sequencing Center for Infectious Disease"/>
            <person name="Wu L."/>
            <person name="Ma J."/>
        </authorList>
    </citation>
    <scope>NUCLEOTIDE SEQUENCE [LARGE SCALE GENOMIC DNA]</scope>
    <source>
        <strain evidence="3">KACC 12633</strain>
    </source>
</reference>
<evidence type="ECO:0000313" key="2">
    <source>
        <dbReference type="EMBL" id="MFC5518001.1"/>
    </source>
</evidence>
<protein>
    <submittedName>
        <fullName evidence="2">Phasin family protein</fullName>
    </submittedName>
</protein>
<gene>
    <name evidence="2" type="ORF">ACFPP9_19635</name>
</gene>
<feature type="domain" description="Phasin" evidence="1">
    <location>
        <begin position="8"/>
        <end position="102"/>
    </location>
</feature>
<comment type="caution">
    <text evidence="2">The sequence shown here is derived from an EMBL/GenBank/DDBJ whole genome shotgun (WGS) entry which is preliminary data.</text>
</comment>
<dbReference type="EMBL" id="JBHSML010000013">
    <property type="protein sequence ID" value="MFC5518001.1"/>
    <property type="molecule type" value="Genomic_DNA"/>
</dbReference>
<dbReference type="Proteomes" id="UP001596150">
    <property type="component" value="Unassembled WGS sequence"/>
</dbReference>
<name>A0ABW0PZE3_9HYPH</name>
<evidence type="ECO:0000313" key="3">
    <source>
        <dbReference type="Proteomes" id="UP001596150"/>
    </source>
</evidence>
<dbReference type="InterPro" id="IPR018968">
    <property type="entry name" value="Phasin"/>
</dbReference>
<organism evidence="2 3">
    <name type="scientific">Kaistia terrae</name>
    <dbReference type="NCBI Taxonomy" id="537017"/>
    <lineage>
        <taxon>Bacteria</taxon>
        <taxon>Pseudomonadati</taxon>
        <taxon>Pseudomonadota</taxon>
        <taxon>Alphaproteobacteria</taxon>
        <taxon>Hyphomicrobiales</taxon>
        <taxon>Kaistiaceae</taxon>
        <taxon>Kaistia</taxon>
    </lineage>
</organism>
<dbReference type="RefSeq" id="WP_266343822.1">
    <property type="nucleotide sequence ID" value="NZ_JAPKNH010000003.1"/>
</dbReference>
<sequence length="110" mass="12044">MIQDFDGIQKASQESIDLMMKSYGSIGQGFQAIATEAADYSRKNFEAGSAALERVLSATSVEKAVEAQGEYVKAAYESYLGQVSKVGAMMTEMTRETYKPFEGLFGKFPK</sequence>
<evidence type="ECO:0000259" key="1">
    <source>
        <dbReference type="Pfam" id="PF09361"/>
    </source>
</evidence>